<sequence length="82" mass="10221">MFWANSNNYYNRNLKDIDPLYEKTIDNSFEIINNKEIDERKNEQNKFLEFHYALGGLMLYKEQYLSLEYFFNYRYLNLDRPK</sequence>
<accession>A0A7X9XDS6</accession>
<dbReference type="EMBL" id="JABANE010000383">
    <property type="protein sequence ID" value="NME73108.1"/>
    <property type="molecule type" value="Genomic_DNA"/>
</dbReference>
<reference evidence="1 2" key="1">
    <citation type="submission" date="2020-04" db="EMBL/GenBank/DDBJ databases">
        <title>Flammeovirga sp. SR4, a novel species isolated from seawater.</title>
        <authorList>
            <person name="Wang X."/>
        </authorList>
    </citation>
    <scope>NUCLEOTIDE SEQUENCE [LARGE SCALE GENOMIC DNA]</scope>
    <source>
        <strain evidence="1 2">ATCC 23126</strain>
    </source>
</reference>
<evidence type="ECO:0000313" key="2">
    <source>
        <dbReference type="Proteomes" id="UP000576082"/>
    </source>
</evidence>
<proteinExistence type="predicted"/>
<dbReference type="RefSeq" id="WP_169661219.1">
    <property type="nucleotide sequence ID" value="NZ_JABANE010000383.1"/>
</dbReference>
<gene>
    <name evidence="1" type="ORF">HHU12_34500</name>
</gene>
<keyword evidence="2" id="KW-1185">Reference proteome</keyword>
<dbReference type="Proteomes" id="UP000576082">
    <property type="component" value="Unassembled WGS sequence"/>
</dbReference>
<comment type="caution">
    <text evidence="1">The sequence shown here is derived from an EMBL/GenBank/DDBJ whole genome shotgun (WGS) entry which is preliminary data.</text>
</comment>
<organism evidence="1 2">
    <name type="scientific">Flammeovirga aprica JL-4</name>
    <dbReference type="NCBI Taxonomy" id="694437"/>
    <lineage>
        <taxon>Bacteria</taxon>
        <taxon>Pseudomonadati</taxon>
        <taxon>Bacteroidota</taxon>
        <taxon>Cytophagia</taxon>
        <taxon>Cytophagales</taxon>
        <taxon>Flammeovirgaceae</taxon>
        <taxon>Flammeovirga</taxon>
    </lineage>
</organism>
<protein>
    <submittedName>
        <fullName evidence="1">Uncharacterized protein</fullName>
    </submittedName>
</protein>
<dbReference type="AlphaFoldDB" id="A0A7X9XDS6"/>
<name>A0A7X9XDS6_9BACT</name>
<evidence type="ECO:0000313" key="1">
    <source>
        <dbReference type="EMBL" id="NME73108.1"/>
    </source>
</evidence>